<dbReference type="VEuPathDB" id="TriTrypDB:Tc_MARK_7635"/>
<dbReference type="NCBIfam" id="TIGR01631">
    <property type="entry name" value="Trypano_RHS"/>
    <property type="match status" value="2"/>
</dbReference>
<feature type="domain" description="Retrotransposon hot spot protein N-terminal" evidence="5">
    <location>
        <begin position="397"/>
        <end position="501"/>
    </location>
</feature>
<dbReference type="Pfam" id="PF24466">
    <property type="entry name" value="DUF7578"/>
    <property type="match status" value="2"/>
</dbReference>
<dbReference type="VEuPathDB" id="TriTrypDB:TCSYLVIO_007756"/>
<evidence type="ECO:0000256" key="3">
    <source>
        <dbReference type="SAM" id="SignalP"/>
    </source>
</evidence>
<evidence type="ECO:0000313" key="7">
    <source>
        <dbReference type="EMBL" id="PWV16746.1"/>
    </source>
</evidence>
<feature type="domain" description="DUF7578" evidence="6">
    <location>
        <begin position="270"/>
        <end position="334"/>
    </location>
</feature>
<dbReference type="EMBL" id="PRFC01000022">
    <property type="protein sequence ID" value="PWV16746.1"/>
    <property type="molecule type" value="Genomic_DNA"/>
</dbReference>
<evidence type="ECO:0000259" key="4">
    <source>
        <dbReference type="Pfam" id="PF07999"/>
    </source>
</evidence>
<dbReference type="Pfam" id="PF20445">
    <property type="entry name" value="RHS_N"/>
    <property type="match status" value="1"/>
</dbReference>
<dbReference type="VEuPathDB" id="TriTrypDB:TcBrA4_0157990"/>
<dbReference type="Proteomes" id="UP000246078">
    <property type="component" value="Unassembled WGS sequence"/>
</dbReference>
<dbReference type="VEuPathDB" id="TriTrypDB:Tc_MARK_6389"/>
<dbReference type="VEuPathDB" id="TriTrypDB:TcYC6_0146480"/>
<reference evidence="7 8" key="1">
    <citation type="journal article" date="2018" name="Microb. Genom.">
        <title>Expanding an expanded genome: long-read sequencing of Trypanosoma cruzi.</title>
        <authorList>
            <person name="Berna L."/>
            <person name="Rodriguez M."/>
            <person name="Chiribao M.L."/>
            <person name="Parodi-Talice A."/>
            <person name="Pita S."/>
            <person name="Rijo G."/>
            <person name="Alvarez-Valin F."/>
            <person name="Robello C."/>
        </authorList>
    </citation>
    <scope>NUCLEOTIDE SEQUENCE [LARGE SCALE GENOMIC DNA]</scope>
    <source>
        <strain evidence="7 8">TCC</strain>
    </source>
</reference>
<dbReference type="VEuPathDB" id="TriTrypDB:TcG_11813"/>
<feature type="region of interest" description="Disordered" evidence="2">
    <location>
        <begin position="977"/>
        <end position="997"/>
    </location>
</feature>
<dbReference type="VEuPathDB" id="TriTrypDB:C4B63_29g339"/>
<dbReference type="InterPro" id="IPR056000">
    <property type="entry name" value="DUF7578"/>
</dbReference>
<dbReference type="VEuPathDB" id="TriTrypDB:TCSYLVIO_009494"/>
<dbReference type="VEuPathDB" id="TriTrypDB:TcBrA4_0157100"/>
<comment type="caution">
    <text evidence="7">The sequence shown here is derived from an EMBL/GenBank/DDBJ whole genome shotgun (WGS) entry which is preliminary data.</text>
</comment>
<dbReference type="VEuPathDB" id="TriTrypDB:C3747_22g181"/>
<gene>
    <name evidence="7" type="ORF">C3747_22g181</name>
</gene>
<organism evidence="7 8">
    <name type="scientific">Trypanosoma cruzi</name>
    <dbReference type="NCBI Taxonomy" id="5693"/>
    <lineage>
        <taxon>Eukaryota</taxon>
        <taxon>Discoba</taxon>
        <taxon>Euglenozoa</taxon>
        <taxon>Kinetoplastea</taxon>
        <taxon>Metakinetoplastina</taxon>
        <taxon>Trypanosomatida</taxon>
        <taxon>Trypanosomatidae</taxon>
        <taxon>Trypanosoma</taxon>
        <taxon>Schizotrypanum</taxon>
    </lineage>
</organism>
<dbReference type="VEuPathDB" id="TriTrypDB:TcCLB.508325.160"/>
<keyword evidence="1" id="KW-0175">Coiled coil</keyword>
<dbReference type="VEuPathDB" id="TriTrypDB:TCDM_12607"/>
<dbReference type="VEuPathDB" id="TriTrypDB:ECC02_011105"/>
<dbReference type="VEuPathDB" id="TriTrypDB:TcCLB.506313.10"/>
<accession>A0A2V2X7D6</accession>
<feature type="domain" description="DUF7578" evidence="6">
    <location>
        <begin position="126"/>
        <end position="186"/>
    </location>
</feature>
<feature type="domain" description="Retrotransposon hot spot protein,C-terminal" evidence="4">
    <location>
        <begin position="514"/>
        <end position="811"/>
    </location>
</feature>
<name>A0A2V2X7D6_TRYCR</name>
<dbReference type="VEuPathDB" id="TriTrypDB:TcCLB.503423.5"/>
<feature type="coiled-coil region" evidence="1">
    <location>
        <begin position="224"/>
        <end position="252"/>
    </location>
</feature>
<protein>
    <submittedName>
        <fullName evidence="7">Putative retrotransposon hot spot (RHS) protein</fullName>
    </submittedName>
</protein>
<dbReference type="VEuPathDB" id="TriTrypDB:BCY84_04699"/>
<dbReference type="InterPro" id="IPR052980">
    <property type="entry name" value="Crinkler_effector"/>
</dbReference>
<dbReference type="Pfam" id="PF07999">
    <property type="entry name" value="RHSP"/>
    <property type="match status" value="1"/>
</dbReference>
<feature type="chain" id="PRO_5015950231" evidence="3">
    <location>
        <begin position="19"/>
        <end position="997"/>
    </location>
</feature>
<evidence type="ECO:0000259" key="6">
    <source>
        <dbReference type="Pfam" id="PF24466"/>
    </source>
</evidence>
<dbReference type="InterPro" id="IPR046835">
    <property type="entry name" value="RHS_N"/>
</dbReference>
<feature type="signal peptide" evidence="3">
    <location>
        <begin position="1"/>
        <end position="18"/>
    </location>
</feature>
<dbReference type="VEuPathDB" id="TriTrypDB:TcCL_Unassigned04201"/>
<dbReference type="VEuPathDB" id="TriTrypDB:TcCL_ESM10913"/>
<dbReference type="AlphaFoldDB" id="A0A2V2X7D6"/>
<dbReference type="VEuPathDB" id="TriTrypDB:TcCLB.509335.10"/>
<keyword evidence="3" id="KW-0732">Signal</keyword>
<dbReference type="PANTHER" id="PTHR33129:SF3">
    <property type="entry name" value="HOT SPOT (RHS) PROTEIN, PUTATIVE-RELATED"/>
    <property type="match status" value="1"/>
</dbReference>
<evidence type="ECO:0000256" key="1">
    <source>
        <dbReference type="SAM" id="Coils"/>
    </source>
</evidence>
<dbReference type="PANTHER" id="PTHR33129">
    <property type="entry name" value="PROTEIN KINASE DOMAIN-CONTAINING PROTEIN-RELATED"/>
    <property type="match status" value="1"/>
</dbReference>
<dbReference type="InterPro" id="IPR046836">
    <property type="entry name" value="RHS_C"/>
</dbReference>
<evidence type="ECO:0000313" key="8">
    <source>
        <dbReference type="Proteomes" id="UP000246078"/>
    </source>
</evidence>
<proteinExistence type="predicted"/>
<evidence type="ECO:0000259" key="5">
    <source>
        <dbReference type="Pfam" id="PF20445"/>
    </source>
</evidence>
<dbReference type="InterPro" id="IPR006518">
    <property type="entry name" value="Trypano_RHS"/>
</dbReference>
<sequence length="997" mass="113615">MWRCCGRLHVALLRGRWALTVSPTGVAVRLHGAPTAPPCECHAQRHWDSGTKQPRVSFGASGICWPQLGGASGMLHCTGVVMAPRSGIPGDGSDAATRRGVEAQQPKWTMSSSVEDILLGGDTLSTDMKLNDFLRNYVGGRAAVGEDHNVTMQVFLQEPDAYVQNQRLLRIIFNLTEYQELKILLEAINKLHHEGVFSLRQWRGFKRKNTVTPHAKGKLNAVLTQVLTEEKREAEERLRRETEERRRRAQEMKFTISTTIEEALFKGGVRVKEKKLNDFLTMELGGRGVVATNRSVLLKEFFKDPTKYIRDKGVLNEIQITDAYARMEGVVRDEMDMEEDIKKLYKNGVRTLLKWSEAAAEVKAGVHDITNEFLDAALVELRDPTTTGASEKLEGYYESVYNARWSHVVEIPDGDGTGLEVREGKPEQSWTYKKFGDTLEKDDGVEQSDAPRPRLMVLTSDKGWPYSWNMTQNSSEDFFVNCEVERVWRIVRNDLTEWFSNSDLTLSSSPVRRLLIGTPGIGKSVAAGSYLLYQLLHCDVEKLQVVVHCFGGRDAYVFDKTAKIVTRYSDEDQCITALRSLRKRGMKGYIIYDVAKKGTPPLRHFLPTTGWGMIVVSSPKVSNYDEWEKQLQASRIIMNCPDEMDVKAMCAWMKRGLKPDEQAGYWKEVKKHMYFLGPIPRYIFDAVEYEKRTKDVTRALRWINIGDQGKYFTQGGEKKWYSEDPSHKLVKIVRVREKNAFEDFSNAPICTYLGVLTLSRLAKVLSPHDIFFLVLGMKNVLQSEALEKYALNVFLSVEFVTSIVKDLKELPPPSPSETRSSVLTLNPHGYPTEAAAITELKFIDGPETLKYRVLYIPTFPNFPLVDGFFFVDSPRKTLVGLQMKTASAHHTITSTVNLFTEHLSKYFDGWERFAQGLSWDIIYIQHADSKPMEKWQRCDYVNSRNKTDAEKKIVTFWEGKVHQYQVMLKGKFPEEIKFSDDDLPEGDKKGNKNEKNK</sequence>
<evidence type="ECO:0000256" key="2">
    <source>
        <dbReference type="SAM" id="MobiDB-lite"/>
    </source>
</evidence>